<protein>
    <submittedName>
        <fullName evidence="1">Uncharacterized protein</fullName>
    </submittedName>
</protein>
<reference evidence="1 2" key="1">
    <citation type="submission" date="2020-08" db="EMBL/GenBank/DDBJ databases">
        <title>Genomic Encyclopedia of Type Strains, Phase IV (KMG-V): Genome sequencing to study the core and pangenomes of soil and plant-associated prokaryotes.</title>
        <authorList>
            <person name="Whitman W."/>
        </authorList>
    </citation>
    <scope>NUCLEOTIDE SEQUENCE [LARGE SCALE GENOMIC DNA]</scope>
    <source>
        <strain evidence="1 2">M2T3</strain>
    </source>
</reference>
<evidence type="ECO:0000313" key="2">
    <source>
        <dbReference type="Proteomes" id="UP000521017"/>
    </source>
</evidence>
<organism evidence="1 2">
    <name type="scientific">Pedobacter cryoconitis</name>
    <dbReference type="NCBI Taxonomy" id="188932"/>
    <lineage>
        <taxon>Bacteria</taxon>
        <taxon>Pseudomonadati</taxon>
        <taxon>Bacteroidota</taxon>
        <taxon>Sphingobacteriia</taxon>
        <taxon>Sphingobacteriales</taxon>
        <taxon>Sphingobacteriaceae</taxon>
        <taxon>Pedobacter</taxon>
    </lineage>
</organism>
<gene>
    <name evidence="1" type="ORF">HDF25_001146</name>
</gene>
<comment type="caution">
    <text evidence="1">The sequence shown here is derived from an EMBL/GenBank/DDBJ whole genome shotgun (WGS) entry which is preliminary data.</text>
</comment>
<proteinExistence type="predicted"/>
<dbReference type="EMBL" id="JACHCC010000003">
    <property type="protein sequence ID" value="MBB6499005.1"/>
    <property type="molecule type" value="Genomic_DNA"/>
</dbReference>
<evidence type="ECO:0000313" key="1">
    <source>
        <dbReference type="EMBL" id="MBB6499005.1"/>
    </source>
</evidence>
<sequence length="84" mass="9840">MEPVSYTKRPSDGRFLTEESTSLHGAKLLFTEIIPKFFRTHVKVTLENPDKIRRKDEIMLLLPSHFFESPLCTQCCLLKRTMLK</sequence>
<accession>A0A7X0J150</accession>
<dbReference type="AlphaFoldDB" id="A0A7X0J150"/>
<dbReference type="Proteomes" id="UP000521017">
    <property type="component" value="Unassembled WGS sequence"/>
</dbReference>
<name>A0A7X0J150_9SPHI</name>